<keyword evidence="8" id="KW-1133">Transmembrane helix</keyword>
<dbReference type="PROSITE" id="PS52015">
    <property type="entry name" value="TONB_CTD"/>
    <property type="match status" value="1"/>
</dbReference>
<dbReference type="Proteomes" id="UP001205566">
    <property type="component" value="Unassembled WGS sequence"/>
</dbReference>
<evidence type="ECO:0000256" key="3">
    <source>
        <dbReference type="ARBA" id="ARBA00022448"/>
    </source>
</evidence>
<evidence type="ECO:0000313" key="11">
    <source>
        <dbReference type="EMBL" id="MCQ3828808.1"/>
    </source>
</evidence>
<evidence type="ECO:0000256" key="6">
    <source>
        <dbReference type="ARBA" id="ARBA00022692"/>
    </source>
</evidence>
<reference evidence="11" key="1">
    <citation type="thesis" date="2020" institute="Technische Universitat Dresden" country="Dresden, Germany">
        <title>The Agarolytic System of Microbulbifer elongatus PORT2, Isolated from Batu Karas, Pangandaran West Java Indonesia.</title>
        <authorList>
            <person name="Anggraeni S.R."/>
        </authorList>
    </citation>
    <scope>NUCLEOTIDE SEQUENCE</scope>
    <source>
        <strain evidence="11">PORT2</strain>
    </source>
</reference>
<keyword evidence="5" id="KW-0997">Cell inner membrane</keyword>
<dbReference type="NCBIfam" id="TIGR01352">
    <property type="entry name" value="tonB_Cterm"/>
    <property type="match status" value="1"/>
</dbReference>
<evidence type="ECO:0000259" key="10">
    <source>
        <dbReference type="PROSITE" id="PS52015"/>
    </source>
</evidence>
<keyword evidence="4" id="KW-1003">Cell membrane</keyword>
<evidence type="ECO:0000256" key="2">
    <source>
        <dbReference type="ARBA" id="ARBA00006555"/>
    </source>
</evidence>
<keyword evidence="12" id="KW-1185">Reference proteome</keyword>
<dbReference type="InterPro" id="IPR037682">
    <property type="entry name" value="TonB_C"/>
</dbReference>
<comment type="caution">
    <text evidence="11">The sequence shown here is derived from an EMBL/GenBank/DDBJ whole genome shotgun (WGS) entry which is preliminary data.</text>
</comment>
<keyword evidence="7" id="KW-0653">Protein transport</keyword>
<evidence type="ECO:0000256" key="9">
    <source>
        <dbReference type="ARBA" id="ARBA00023136"/>
    </source>
</evidence>
<dbReference type="SUPFAM" id="SSF74653">
    <property type="entry name" value="TolA/TonB C-terminal domain"/>
    <property type="match status" value="1"/>
</dbReference>
<dbReference type="RefSeq" id="WP_255873607.1">
    <property type="nucleotide sequence ID" value="NZ_JACASI010000013.1"/>
</dbReference>
<organism evidence="11 12">
    <name type="scientific">Microbulbifer elongatus</name>
    <dbReference type="NCBI Taxonomy" id="86173"/>
    <lineage>
        <taxon>Bacteria</taxon>
        <taxon>Pseudomonadati</taxon>
        <taxon>Pseudomonadota</taxon>
        <taxon>Gammaproteobacteria</taxon>
        <taxon>Cellvibrionales</taxon>
        <taxon>Microbulbiferaceae</taxon>
        <taxon>Microbulbifer</taxon>
    </lineage>
</organism>
<evidence type="ECO:0000313" key="12">
    <source>
        <dbReference type="Proteomes" id="UP001205566"/>
    </source>
</evidence>
<evidence type="ECO:0000256" key="5">
    <source>
        <dbReference type="ARBA" id="ARBA00022519"/>
    </source>
</evidence>
<dbReference type="Gene3D" id="3.30.1150.10">
    <property type="match status" value="1"/>
</dbReference>
<comment type="subcellular location">
    <subcellularLocation>
        <location evidence="1">Cell inner membrane</location>
        <topology evidence="1">Single-pass membrane protein</topology>
        <orientation evidence="1">Periplasmic side</orientation>
    </subcellularLocation>
</comment>
<dbReference type="EMBL" id="JACASI010000013">
    <property type="protein sequence ID" value="MCQ3828808.1"/>
    <property type="molecule type" value="Genomic_DNA"/>
</dbReference>
<dbReference type="Pfam" id="PF03544">
    <property type="entry name" value="TonB_C"/>
    <property type="match status" value="1"/>
</dbReference>
<dbReference type="PANTHER" id="PTHR33446:SF2">
    <property type="entry name" value="PROTEIN TONB"/>
    <property type="match status" value="1"/>
</dbReference>
<evidence type="ECO:0000256" key="8">
    <source>
        <dbReference type="ARBA" id="ARBA00022989"/>
    </source>
</evidence>
<evidence type="ECO:0000256" key="7">
    <source>
        <dbReference type="ARBA" id="ARBA00022927"/>
    </source>
</evidence>
<gene>
    <name evidence="11" type="ORF">HXX02_05085</name>
</gene>
<accession>A0ABT1NY44</accession>
<feature type="domain" description="TonB C-terminal" evidence="10">
    <location>
        <begin position="124"/>
        <end position="221"/>
    </location>
</feature>
<dbReference type="PANTHER" id="PTHR33446">
    <property type="entry name" value="PROTEIN TONB-RELATED"/>
    <property type="match status" value="1"/>
</dbReference>
<proteinExistence type="inferred from homology"/>
<evidence type="ECO:0000256" key="1">
    <source>
        <dbReference type="ARBA" id="ARBA00004383"/>
    </source>
</evidence>
<keyword evidence="6" id="KW-0812">Transmembrane</keyword>
<evidence type="ECO:0000256" key="4">
    <source>
        <dbReference type="ARBA" id="ARBA00022475"/>
    </source>
</evidence>
<sequence length="221" mass="23699">MELAYPPNSQSALSSLNPSISIRSSAAVRSLTLALGVTGLLLFGMSQLIATDLEAPPTEAPPKVAPIHMPDVKPTVYQQKTLQKPQELPPPAAPASVEPQVEPGTIPLDISPPITTRTGVKTAIISADPLPIYKPAPRYPRRAMARGIEGYVIVEFTISKSGSVKNPRVVGGFDVTGVPTDVFDRSALNAVARFKYRPTMVDGKPVEKHGVRNRISYKLAE</sequence>
<comment type="similarity">
    <text evidence="2">Belongs to the TonB family.</text>
</comment>
<dbReference type="InterPro" id="IPR006260">
    <property type="entry name" value="TonB/TolA_C"/>
</dbReference>
<keyword evidence="9" id="KW-0472">Membrane</keyword>
<name>A0ABT1NY44_9GAMM</name>
<keyword evidence="3" id="KW-0813">Transport</keyword>
<protein>
    <submittedName>
        <fullName evidence="11">Energy transducer TonB</fullName>
    </submittedName>
</protein>
<dbReference type="InterPro" id="IPR051045">
    <property type="entry name" value="TonB-dependent_transducer"/>
</dbReference>